<dbReference type="SUPFAM" id="SSF53649">
    <property type="entry name" value="Alkaline phosphatase-like"/>
    <property type="match status" value="1"/>
</dbReference>
<keyword evidence="2" id="KW-1003">Cell membrane</keyword>
<evidence type="ECO:0000256" key="2">
    <source>
        <dbReference type="ARBA" id="ARBA00022475"/>
    </source>
</evidence>
<accession>A0ABW2J901</accession>
<dbReference type="Proteomes" id="UP001596379">
    <property type="component" value="Unassembled WGS sequence"/>
</dbReference>
<keyword evidence="5" id="KW-1133">Transmembrane helix</keyword>
<keyword evidence="9" id="KW-1185">Reference proteome</keyword>
<protein>
    <submittedName>
        <fullName evidence="8">Phosphoethanolamine transferase</fullName>
        <ecNumber evidence="8">2.7.-.-</ecNumber>
    </submittedName>
</protein>
<dbReference type="InterPro" id="IPR000917">
    <property type="entry name" value="Sulfatase_N"/>
</dbReference>
<dbReference type="GO" id="GO:0016740">
    <property type="term" value="F:transferase activity"/>
    <property type="evidence" value="ECO:0007669"/>
    <property type="project" value="UniProtKB-KW"/>
</dbReference>
<evidence type="ECO:0000313" key="8">
    <source>
        <dbReference type="EMBL" id="MFC7299598.1"/>
    </source>
</evidence>
<comment type="caution">
    <text evidence="8">The sequence shown here is derived from an EMBL/GenBank/DDBJ whole genome shotgun (WGS) entry which is preliminary data.</text>
</comment>
<feature type="domain" description="Sulfatase N-terminal" evidence="7">
    <location>
        <begin position="33"/>
        <end position="322"/>
    </location>
</feature>
<dbReference type="InterPro" id="IPR017850">
    <property type="entry name" value="Alkaline_phosphatase_core_sf"/>
</dbReference>
<sequence>MKQESAAPTTQLIDVDGKVSRVPPPLGSKPLLIFLVIGETARAADFELLGHVRPTNPKLSGVGDLYLFNEMSSCGTSTAISLPCIFSGLGREKFEVANATNRTNLLDTLTKGGIAVEWRDNNSGCKGICARVPAVAMQAEVTPLLCQEDYCHDEILLSGLSKSITDNPVDQLKVLHQIGSHGPAYWRRYPASFEYFKPTCRTTNLGACSLDEIHNAYDNTVRYTDHVLSKMIEMLQDLSDRYDTVFIYVSDHGESIGENGLYLHGAPYYFAPDMQTRIPMLLWMSEGYRQRKNIQSSCVQSLRNLPFSHDNIYHTVLGMADIKNAFYNSTLDILKVCRPL</sequence>
<dbReference type="Gene3D" id="3.40.720.10">
    <property type="entry name" value="Alkaline Phosphatase, subunit A"/>
    <property type="match status" value="1"/>
</dbReference>
<dbReference type="InterPro" id="IPR040423">
    <property type="entry name" value="PEA_transferase"/>
</dbReference>
<reference evidence="9" key="1">
    <citation type="journal article" date="2019" name="Int. J. Syst. Evol. Microbiol.">
        <title>The Global Catalogue of Microorganisms (GCM) 10K type strain sequencing project: providing services to taxonomists for standard genome sequencing and annotation.</title>
        <authorList>
            <consortium name="The Broad Institute Genomics Platform"/>
            <consortium name="The Broad Institute Genome Sequencing Center for Infectious Disease"/>
            <person name="Wu L."/>
            <person name="Ma J."/>
        </authorList>
    </citation>
    <scope>NUCLEOTIDE SEQUENCE [LARGE SCALE GENOMIC DNA]</scope>
    <source>
        <strain evidence="9">CCUG 36956</strain>
    </source>
</reference>
<dbReference type="CDD" id="cd16017">
    <property type="entry name" value="LptA"/>
    <property type="match status" value="1"/>
</dbReference>
<comment type="subcellular location">
    <subcellularLocation>
        <location evidence="1">Cell membrane</location>
        <topology evidence="1">Multi-pass membrane protein</topology>
    </subcellularLocation>
</comment>
<evidence type="ECO:0000256" key="5">
    <source>
        <dbReference type="ARBA" id="ARBA00022989"/>
    </source>
</evidence>
<keyword evidence="6" id="KW-0472">Membrane</keyword>
<dbReference type="EMBL" id="JBHTCC010000003">
    <property type="protein sequence ID" value="MFC7299598.1"/>
    <property type="molecule type" value="Genomic_DNA"/>
</dbReference>
<dbReference type="RefSeq" id="WP_382235955.1">
    <property type="nucleotide sequence ID" value="NZ_JBHTCC010000003.1"/>
</dbReference>
<keyword evidence="4" id="KW-0812">Transmembrane</keyword>
<dbReference type="EC" id="2.7.-.-" evidence="8"/>
<evidence type="ECO:0000256" key="3">
    <source>
        <dbReference type="ARBA" id="ARBA00022679"/>
    </source>
</evidence>
<evidence type="ECO:0000313" key="9">
    <source>
        <dbReference type="Proteomes" id="UP001596379"/>
    </source>
</evidence>
<dbReference type="Pfam" id="PF00884">
    <property type="entry name" value="Sulfatase"/>
    <property type="match status" value="1"/>
</dbReference>
<keyword evidence="3 8" id="KW-0808">Transferase</keyword>
<gene>
    <name evidence="8" type="ORF">ACFQO0_14230</name>
</gene>
<organism evidence="8 9">
    <name type="scientific">Herminiimonas aquatilis</name>
    <dbReference type="NCBI Taxonomy" id="345342"/>
    <lineage>
        <taxon>Bacteria</taxon>
        <taxon>Pseudomonadati</taxon>
        <taxon>Pseudomonadota</taxon>
        <taxon>Betaproteobacteria</taxon>
        <taxon>Burkholderiales</taxon>
        <taxon>Oxalobacteraceae</taxon>
        <taxon>Herminiimonas</taxon>
    </lineage>
</organism>
<evidence type="ECO:0000256" key="1">
    <source>
        <dbReference type="ARBA" id="ARBA00004651"/>
    </source>
</evidence>
<dbReference type="PANTHER" id="PTHR30443">
    <property type="entry name" value="INNER MEMBRANE PROTEIN"/>
    <property type="match status" value="1"/>
</dbReference>
<dbReference type="PANTHER" id="PTHR30443:SF0">
    <property type="entry name" value="PHOSPHOETHANOLAMINE TRANSFERASE EPTA"/>
    <property type="match status" value="1"/>
</dbReference>
<proteinExistence type="predicted"/>
<evidence type="ECO:0000259" key="7">
    <source>
        <dbReference type="Pfam" id="PF00884"/>
    </source>
</evidence>
<evidence type="ECO:0000256" key="4">
    <source>
        <dbReference type="ARBA" id="ARBA00022692"/>
    </source>
</evidence>
<evidence type="ECO:0000256" key="6">
    <source>
        <dbReference type="ARBA" id="ARBA00023136"/>
    </source>
</evidence>
<dbReference type="InterPro" id="IPR058130">
    <property type="entry name" value="PEA_transf_C"/>
</dbReference>
<name>A0ABW2J901_9BURK</name>